<dbReference type="PANTHER" id="PTHR47331:SF5">
    <property type="entry name" value="RIBONUCLEASE H"/>
    <property type="match status" value="1"/>
</dbReference>
<accession>A0A4Y2MAC6</accession>
<keyword evidence="2" id="KW-1185">Reference proteome</keyword>
<gene>
    <name evidence="1" type="ORF">AVEN_27888_1</name>
</gene>
<sequence>MSLNKCCFSHSTSDFHNLHFDQLSEEDTVKTLGVLWNSSYDTFCFKVSLPTNLIFTKRDVLSQIARLFDPLGPLGPVISKAKFFMQRLWLLKFDWHEKLPAAVANEWSEFVQSLPALEKLKIPRFVLLENPERITLQGFGDASEKGFGAVIYISVHTDNGDKHRQLLCSKSGVAPLKTL</sequence>
<name>A0A4Y2MAC6_ARAVE</name>
<dbReference type="PANTHER" id="PTHR47331">
    <property type="entry name" value="PHD-TYPE DOMAIN-CONTAINING PROTEIN"/>
    <property type="match status" value="1"/>
</dbReference>
<dbReference type="InterPro" id="IPR008042">
    <property type="entry name" value="Retrotrans_Pao"/>
</dbReference>
<evidence type="ECO:0000313" key="2">
    <source>
        <dbReference type="Proteomes" id="UP000499080"/>
    </source>
</evidence>
<evidence type="ECO:0000313" key="1">
    <source>
        <dbReference type="EMBL" id="GBN24065.1"/>
    </source>
</evidence>
<evidence type="ECO:0008006" key="3">
    <source>
        <dbReference type="Google" id="ProtNLM"/>
    </source>
</evidence>
<proteinExistence type="predicted"/>
<dbReference type="EMBL" id="BGPR01007074">
    <property type="protein sequence ID" value="GBN24065.1"/>
    <property type="molecule type" value="Genomic_DNA"/>
</dbReference>
<dbReference type="AlphaFoldDB" id="A0A4Y2MAC6"/>
<organism evidence="1 2">
    <name type="scientific">Araneus ventricosus</name>
    <name type="common">Orbweaver spider</name>
    <name type="synonym">Epeira ventricosa</name>
    <dbReference type="NCBI Taxonomy" id="182803"/>
    <lineage>
        <taxon>Eukaryota</taxon>
        <taxon>Metazoa</taxon>
        <taxon>Ecdysozoa</taxon>
        <taxon>Arthropoda</taxon>
        <taxon>Chelicerata</taxon>
        <taxon>Arachnida</taxon>
        <taxon>Araneae</taxon>
        <taxon>Araneomorphae</taxon>
        <taxon>Entelegynae</taxon>
        <taxon>Araneoidea</taxon>
        <taxon>Araneidae</taxon>
        <taxon>Araneus</taxon>
    </lineage>
</organism>
<reference evidence="1 2" key="1">
    <citation type="journal article" date="2019" name="Sci. Rep.">
        <title>Orb-weaving spider Araneus ventricosus genome elucidates the spidroin gene catalogue.</title>
        <authorList>
            <person name="Kono N."/>
            <person name="Nakamura H."/>
            <person name="Ohtoshi R."/>
            <person name="Moran D.A.P."/>
            <person name="Shinohara A."/>
            <person name="Yoshida Y."/>
            <person name="Fujiwara M."/>
            <person name="Mori M."/>
            <person name="Tomita M."/>
            <person name="Arakawa K."/>
        </authorList>
    </citation>
    <scope>NUCLEOTIDE SEQUENCE [LARGE SCALE GENOMIC DNA]</scope>
</reference>
<dbReference type="Pfam" id="PF05380">
    <property type="entry name" value="Peptidase_A17"/>
    <property type="match status" value="1"/>
</dbReference>
<comment type="caution">
    <text evidence="1">The sequence shown here is derived from an EMBL/GenBank/DDBJ whole genome shotgun (WGS) entry which is preliminary data.</text>
</comment>
<dbReference type="Proteomes" id="UP000499080">
    <property type="component" value="Unassembled WGS sequence"/>
</dbReference>
<dbReference type="OrthoDB" id="6431982at2759"/>
<protein>
    <recommendedName>
        <fullName evidence="3">Reverse transcriptase/retrotransposon-derived protein RNase H-like domain-containing protein</fullName>
    </recommendedName>
</protein>